<accession>A0A6G5RHM9</accession>
<dbReference type="Proteomes" id="UP000495940">
    <property type="component" value="Chromosome"/>
</dbReference>
<sequence>MIRAAEAAAVQCTAHVYTAPGKPRVAWNDEQSRAQLVDGLVSDALRLLGHLALVASQDVEPAEYSDGR</sequence>
<dbReference type="AlphaFoldDB" id="A0A6G5RHM9"/>
<protein>
    <submittedName>
        <fullName evidence="1">Uncharacterized protein</fullName>
    </submittedName>
</protein>
<evidence type="ECO:0000313" key="1">
    <source>
        <dbReference type="EMBL" id="QCD57321.1"/>
    </source>
</evidence>
<gene>
    <name evidence="1" type="ORF">CEB94_22615</name>
</gene>
<evidence type="ECO:0000313" key="2">
    <source>
        <dbReference type="Proteomes" id="UP000495940"/>
    </source>
</evidence>
<organism evidence="1 2">
    <name type="scientific">Streptomyces hawaiiensis</name>
    <dbReference type="NCBI Taxonomy" id="67305"/>
    <lineage>
        <taxon>Bacteria</taxon>
        <taxon>Bacillati</taxon>
        <taxon>Actinomycetota</taxon>
        <taxon>Actinomycetes</taxon>
        <taxon>Kitasatosporales</taxon>
        <taxon>Streptomycetaceae</taxon>
        <taxon>Streptomyces</taxon>
    </lineage>
</organism>
<dbReference type="EMBL" id="CP021978">
    <property type="protein sequence ID" value="QCD57321.1"/>
    <property type="molecule type" value="Genomic_DNA"/>
</dbReference>
<keyword evidence="2" id="KW-1185">Reference proteome</keyword>
<proteinExistence type="predicted"/>
<dbReference type="KEGG" id="shaw:CEB94_22615"/>
<reference evidence="1 2" key="1">
    <citation type="submission" date="2017-06" db="EMBL/GenBank/DDBJ databases">
        <title>Complete Genome Sequence of Streptomyces hawaiiensis NRRL 15010 and insights into acyldepsipeptides biosynthesis.</title>
        <authorList>
            <person name="Mariita R.M."/>
            <person name="Sello J.K."/>
        </authorList>
    </citation>
    <scope>NUCLEOTIDE SEQUENCE [LARGE SCALE GENOMIC DNA]</scope>
    <source>
        <strain evidence="1 2">ATCC 12236</strain>
    </source>
</reference>
<name>A0A6G5RHM9_9ACTN</name>